<evidence type="ECO:0000313" key="2">
    <source>
        <dbReference type="EMBL" id="CAB4915874.1"/>
    </source>
</evidence>
<accession>A0A6J6T5B6</accession>
<sequence length="45" mass="4975">MGHGPARCGYSSLWVLLVVMVAHMRLRTRADFSGEYPYPARHGAG</sequence>
<name>A0A6J6T5B6_9ZZZZ</name>
<dbReference type="EMBL" id="CAEZYU010000045">
    <property type="protein sequence ID" value="CAB4742123.1"/>
    <property type="molecule type" value="Genomic_DNA"/>
</dbReference>
<reference evidence="1" key="1">
    <citation type="submission" date="2020-05" db="EMBL/GenBank/DDBJ databases">
        <authorList>
            <person name="Chiriac C."/>
            <person name="Salcher M."/>
            <person name="Ghai R."/>
            <person name="Kavagutti S V."/>
        </authorList>
    </citation>
    <scope>NUCLEOTIDE SEQUENCE</scope>
</reference>
<proteinExistence type="predicted"/>
<protein>
    <submittedName>
        <fullName evidence="1">Unannotated protein</fullName>
    </submittedName>
</protein>
<organism evidence="1">
    <name type="scientific">freshwater metagenome</name>
    <dbReference type="NCBI Taxonomy" id="449393"/>
    <lineage>
        <taxon>unclassified sequences</taxon>
        <taxon>metagenomes</taxon>
        <taxon>ecological metagenomes</taxon>
    </lineage>
</organism>
<dbReference type="AlphaFoldDB" id="A0A6J6T5B6"/>
<gene>
    <name evidence="1" type="ORF">UFOPK2766_01106</name>
    <name evidence="2" type="ORF">UFOPK3519_01688</name>
</gene>
<evidence type="ECO:0000313" key="1">
    <source>
        <dbReference type="EMBL" id="CAB4742123.1"/>
    </source>
</evidence>
<dbReference type="EMBL" id="CAFBMG010000183">
    <property type="protein sequence ID" value="CAB4915874.1"/>
    <property type="molecule type" value="Genomic_DNA"/>
</dbReference>